<dbReference type="GO" id="GO:0046872">
    <property type="term" value="F:metal ion binding"/>
    <property type="evidence" value="ECO:0007669"/>
    <property type="project" value="UniProtKB-KW"/>
</dbReference>
<dbReference type="WBParaSite" id="snap_masked-unitig_41098-processed-gene-0.0-mRNA-1">
    <property type="protein sequence ID" value="snap_masked-unitig_41098-processed-gene-0.0-mRNA-1"/>
    <property type="gene ID" value="snap_masked-unitig_41098-processed-gene-0.0"/>
</dbReference>
<feature type="domain" description="Phorbol-ester/DAG-type" evidence="3">
    <location>
        <begin position="44"/>
        <end position="89"/>
    </location>
</feature>
<proteinExistence type="predicted"/>
<evidence type="ECO:0000313" key="5">
    <source>
        <dbReference type="WBParaSite" id="snap_masked-unitig_41098-processed-gene-0.0-mRNA-1"/>
    </source>
</evidence>
<evidence type="ECO:0000313" key="4">
    <source>
        <dbReference type="Proteomes" id="UP000095280"/>
    </source>
</evidence>
<dbReference type="Pfam" id="PF00620">
    <property type="entry name" value="RhoGAP"/>
    <property type="match status" value="1"/>
</dbReference>
<dbReference type="SUPFAM" id="SSF48350">
    <property type="entry name" value="GTPase activation domain, GAP"/>
    <property type="match status" value="1"/>
</dbReference>
<accession>A0A1I8JR80</accession>
<dbReference type="InterPro" id="IPR000198">
    <property type="entry name" value="RhoGAP_dom"/>
</dbReference>
<protein>
    <submittedName>
        <fullName evidence="5">Phorbol-ester/DAG-type domain-containing protein</fullName>
    </submittedName>
</protein>
<organism evidence="4 5">
    <name type="scientific">Macrostomum lignano</name>
    <dbReference type="NCBI Taxonomy" id="282301"/>
    <lineage>
        <taxon>Eukaryota</taxon>
        <taxon>Metazoa</taxon>
        <taxon>Spiralia</taxon>
        <taxon>Lophotrochozoa</taxon>
        <taxon>Platyhelminthes</taxon>
        <taxon>Rhabditophora</taxon>
        <taxon>Macrostomorpha</taxon>
        <taxon>Macrostomida</taxon>
        <taxon>Macrostomidae</taxon>
        <taxon>Macrostomum</taxon>
    </lineage>
</organism>
<dbReference type="InterPro" id="IPR008936">
    <property type="entry name" value="Rho_GTPase_activation_prot"/>
</dbReference>
<dbReference type="GO" id="GO:0007165">
    <property type="term" value="P:signal transduction"/>
    <property type="evidence" value="ECO:0007669"/>
    <property type="project" value="InterPro"/>
</dbReference>
<dbReference type="Proteomes" id="UP000095280">
    <property type="component" value="Unplaced"/>
</dbReference>
<keyword evidence="4" id="KW-1185">Reference proteome</keyword>
<evidence type="ECO:0000259" key="3">
    <source>
        <dbReference type="PROSITE" id="PS50081"/>
    </source>
</evidence>
<sequence>MQDVPHRRAISAALEQLLAGYRDWPEADKAGTEWRLGHPDSPAGHRMRLASFAGHQTECAACGLRLLGIYQQGLQCTVCGRVAHRHCARFHRGGQPVLKVTNPADHRAAYGAVHRVAAGEQQLPDESFRRKLDNYADSTNVYDSLAHSDQPALSDAPDSMAPEAASHLWSGESLTYPGDLLQFYRFRRTAADVEALRADFGCGVGPAAFNKLDGKLAAQLLKLWLQELPTSLLPCQHYDKFVRPHGPACQPSCNQQAVELRRLLVGGPRPSSATLQHRHVPLWQIFRRVRKPPPSVFHFVVARFRPAAAPSAWSRVTAGWWPASTVGLVLWPLHDVAKGVLSHGRLGCVLPSFLGLTKPSQQSRGTNGGDISKSEVQAVLANRPDGSFLATGDRVTYGFSAAAHRVLVHGSP</sequence>
<dbReference type="SUPFAM" id="SSF57889">
    <property type="entry name" value="Cysteine-rich domain"/>
    <property type="match status" value="1"/>
</dbReference>
<dbReference type="Gene3D" id="3.30.60.20">
    <property type="match status" value="1"/>
</dbReference>
<evidence type="ECO:0000256" key="2">
    <source>
        <dbReference type="ARBA" id="ARBA00022833"/>
    </source>
</evidence>
<dbReference type="InterPro" id="IPR046349">
    <property type="entry name" value="C1-like_sf"/>
</dbReference>
<dbReference type="Pfam" id="PF00130">
    <property type="entry name" value="C1_1"/>
    <property type="match status" value="1"/>
</dbReference>
<dbReference type="InterPro" id="IPR002219">
    <property type="entry name" value="PKC_DAG/PE"/>
</dbReference>
<dbReference type="PROSITE" id="PS50081">
    <property type="entry name" value="ZF_DAG_PE_2"/>
    <property type="match status" value="1"/>
</dbReference>
<keyword evidence="2" id="KW-0862">Zinc</keyword>
<reference evidence="5" key="1">
    <citation type="submission" date="2016-11" db="UniProtKB">
        <authorList>
            <consortium name="WormBaseParasite"/>
        </authorList>
    </citation>
    <scope>IDENTIFICATION</scope>
</reference>
<dbReference type="AlphaFoldDB" id="A0A1I8JR80"/>
<keyword evidence="1" id="KW-0479">Metal-binding</keyword>
<evidence type="ECO:0000256" key="1">
    <source>
        <dbReference type="ARBA" id="ARBA00022723"/>
    </source>
</evidence>
<dbReference type="Gene3D" id="1.10.555.10">
    <property type="entry name" value="Rho GTPase activation protein"/>
    <property type="match status" value="1"/>
</dbReference>
<name>A0A1I8JR80_9PLAT</name>